<sequence length="85" mass="9051">MPHAFTETWRPPTEPQTSADPVGVCGKTASPSVISDKPIALAVLIVGILLPTWRLTGETMRPHLSSYTHCSAQELLGPTSRTAGL</sequence>
<protein>
    <submittedName>
        <fullName evidence="2">Uncharacterized protein</fullName>
    </submittedName>
</protein>
<name>A0A178LSE5_MYCIR</name>
<dbReference type="AlphaFoldDB" id="A0A178LSE5"/>
<accession>A0A178LSE5</accession>
<dbReference type="Proteomes" id="UP000078396">
    <property type="component" value="Unassembled WGS sequence"/>
</dbReference>
<reference evidence="2 3" key="1">
    <citation type="submission" date="2016-04" db="EMBL/GenBank/DDBJ databases">
        <title>Draft Genome Sequences of Staphylococcus capitis Strain H36, S. capitis Strain H65, S. cohnii Strain H62, S. hominis Strain H69, Mycobacterium iranicum Strain H39, Plantibacter sp. Strain H53, Pseudomonas oryzihabitans Strain H72, and Microbacterium sp. Strain H83, isolated from residential settings.</title>
        <authorList>
            <person name="Lymperopoulou D."/>
            <person name="Adams R.I."/>
            <person name="Lindow S."/>
            <person name="Coil D.A."/>
            <person name="Jospin G."/>
            <person name="Eisen J.A."/>
        </authorList>
    </citation>
    <scope>NUCLEOTIDE SEQUENCE [LARGE SCALE GENOMIC DNA]</scope>
    <source>
        <strain evidence="2 3">H39</strain>
    </source>
</reference>
<evidence type="ECO:0000256" key="1">
    <source>
        <dbReference type="SAM" id="MobiDB-lite"/>
    </source>
</evidence>
<organism evidence="2 3">
    <name type="scientific">Mycolicibacterium iranicum</name>
    <name type="common">Mycobacterium iranicum</name>
    <dbReference type="NCBI Taxonomy" id="912594"/>
    <lineage>
        <taxon>Bacteria</taxon>
        <taxon>Bacillati</taxon>
        <taxon>Actinomycetota</taxon>
        <taxon>Actinomycetes</taxon>
        <taxon>Mycobacteriales</taxon>
        <taxon>Mycobacteriaceae</taxon>
        <taxon>Mycolicibacterium</taxon>
    </lineage>
</organism>
<feature type="region of interest" description="Disordered" evidence="1">
    <location>
        <begin position="1"/>
        <end position="24"/>
    </location>
</feature>
<comment type="caution">
    <text evidence="2">The sequence shown here is derived from an EMBL/GenBank/DDBJ whole genome shotgun (WGS) entry which is preliminary data.</text>
</comment>
<gene>
    <name evidence="2" type="ORF">A4X20_06955</name>
</gene>
<dbReference type="EMBL" id="LWCS01000032">
    <property type="protein sequence ID" value="OAN36909.1"/>
    <property type="molecule type" value="Genomic_DNA"/>
</dbReference>
<evidence type="ECO:0000313" key="3">
    <source>
        <dbReference type="Proteomes" id="UP000078396"/>
    </source>
</evidence>
<evidence type="ECO:0000313" key="2">
    <source>
        <dbReference type="EMBL" id="OAN36909.1"/>
    </source>
</evidence>
<proteinExistence type="predicted"/>